<organism evidence="1">
    <name type="scientific">Brugia malayi</name>
    <name type="common">Filarial nematode worm</name>
    <dbReference type="NCBI Taxonomy" id="6279"/>
    <lineage>
        <taxon>Eukaryota</taxon>
        <taxon>Metazoa</taxon>
        <taxon>Ecdysozoa</taxon>
        <taxon>Nematoda</taxon>
        <taxon>Chromadorea</taxon>
        <taxon>Rhabditida</taxon>
        <taxon>Spirurina</taxon>
        <taxon>Spiruromorpha</taxon>
        <taxon>Filarioidea</taxon>
        <taxon>Onchocercidae</taxon>
        <taxon>Brugia</taxon>
    </lineage>
</organism>
<accession>A0A1I9G868</accession>
<protein>
    <submittedName>
        <fullName evidence="1">Bm7989</fullName>
    </submittedName>
</protein>
<evidence type="ECO:0000313" key="1">
    <source>
        <dbReference type="EMBL" id="CDQ06417.1"/>
    </source>
</evidence>
<name>A0A1I9G868_BRUMA</name>
<proteinExistence type="predicted"/>
<dbReference type="EMBL" id="LN855227">
    <property type="protein sequence ID" value="CDQ06417.1"/>
    <property type="molecule type" value="Genomic_DNA"/>
</dbReference>
<gene>
    <name evidence="1" type="primary">Bm7989</name>
    <name evidence="1" type="ORF">BM_Bm7989</name>
</gene>
<dbReference type="AlphaFoldDB" id="A0A1I9G868"/>
<reference evidence="1" key="1">
    <citation type="journal article" date="2007" name="Science">
        <title>Draft genome of the filarial nematode parasite Brugia malayi.</title>
        <authorList>
            <person name="Ghedin E."/>
            <person name="Wang S."/>
            <person name="Spiro D."/>
            <person name="Caler E."/>
            <person name="Zhao Q."/>
            <person name="Crabtree J."/>
            <person name="Allen J.E."/>
            <person name="Delcher A.L."/>
            <person name="Guiliano D.B."/>
            <person name="Miranda-Saavedra D."/>
            <person name="Angiuoli S.V."/>
            <person name="Creasy T."/>
            <person name="Amedeo P."/>
            <person name="Haas B."/>
            <person name="El-Sayed N.M."/>
            <person name="Wortman J.R."/>
            <person name="Feldblyum T."/>
            <person name="Tallon L."/>
            <person name="Schatz M."/>
            <person name="Shumway M."/>
            <person name="Koo H."/>
            <person name="Salzberg S.L."/>
            <person name="Schobel S."/>
            <person name="Pertea M."/>
            <person name="Pop M."/>
            <person name="White O."/>
            <person name="Barton G.J."/>
            <person name="Carlow C.K."/>
            <person name="Crawford M.J."/>
            <person name="Daub J."/>
            <person name="Dimmic M.W."/>
            <person name="Estes C.F."/>
            <person name="Foster J.M."/>
            <person name="Ganatra M."/>
            <person name="Gregory W.F."/>
            <person name="Johnson N.M."/>
            <person name="Jin J."/>
            <person name="Komuniecki R."/>
            <person name="Korf I."/>
            <person name="Kumar S."/>
            <person name="Laney S."/>
            <person name="Li B.W."/>
            <person name="Li W."/>
            <person name="Lindblom T.H."/>
            <person name="Lustigman S."/>
            <person name="Ma D."/>
            <person name="Maina C.V."/>
            <person name="Martin D.M."/>
            <person name="McCarter J.P."/>
            <person name="McReynolds L."/>
            <person name="Mitreva M."/>
            <person name="Nutman T.B."/>
            <person name="Parkinson J."/>
            <person name="Peregrin-Alvarez J.M."/>
            <person name="Poole C."/>
            <person name="Ren Q."/>
            <person name="Saunders L."/>
            <person name="Sluder A.E."/>
            <person name="Smith K."/>
            <person name="Stanke M."/>
            <person name="Unnasch T.R."/>
            <person name="Ware J."/>
            <person name="Wei A.D."/>
            <person name="Weil G."/>
            <person name="Williams D.J."/>
            <person name="Zhang Y."/>
            <person name="Williams S.A."/>
            <person name="Fraser-Liggett C."/>
            <person name="Slatko B."/>
            <person name="Blaxter M.L."/>
            <person name="Scott A.L."/>
        </authorList>
    </citation>
    <scope>NUCLEOTIDE SEQUENCE</scope>
    <source>
        <strain evidence="1">FR3</strain>
    </source>
</reference>
<reference evidence="1" key="2">
    <citation type="submission" date="2012-12" db="EMBL/GenBank/DDBJ databases">
        <authorList>
            <consortium name="WormBase Consortium"/>
            <person name="Ghedin E."/>
            <person name="Paulini M."/>
        </authorList>
    </citation>
    <scope>NUCLEOTIDE SEQUENCE</scope>
    <source>
        <strain evidence="1">FR3</strain>
    </source>
</reference>
<sequence>MGQEKKEEVEEEERRKKDQSMCVSVFGKKSQLIDTWVLVGVDLLDLNQNTQANIQAVAHALQKMLLSKTETGSKEDTNKGESLPWQVSLTHQQEKLHNLTSFACLPRDTLQATMGSVAIIFPVSEAGSDIW</sequence>